<proteinExistence type="predicted"/>
<gene>
    <name evidence="1" type="ORF">MRB53_031861</name>
</gene>
<organism evidence="1 2">
    <name type="scientific">Persea americana</name>
    <name type="common">Avocado</name>
    <dbReference type="NCBI Taxonomy" id="3435"/>
    <lineage>
        <taxon>Eukaryota</taxon>
        <taxon>Viridiplantae</taxon>
        <taxon>Streptophyta</taxon>
        <taxon>Embryophyta</taxon>
        <taxon>Tracheophyta</taxon>
        <taxon>Spermatophyta</taxon>
        <taxon>Magnoliopsida</taxon>
        <taxon>Magnoliidae</taxon>
        <taxon>Laurales</taxon>
        <taxon>Lauraceae</taxon>
        <taxon>Persea</taxon>
    </lineage>
</organism>
<evidence type="ECO:0000313" key="2">
    <source>
        <dbReference type="Proteomes" id="UP001234297"/>
    </source>
</evidence>
<dbReference type="EMBL" id="CM056818">
    <property type="protein sequence ID" value="KAJ8623332.1"/>
    <property type="molecule type" value="Genomic_DNA"/>
</dbReference>
<accession>A0ACC2KQM3</accession>
<reference evidence="1 2" key="1">
    <citation type="journal article" date="2022" name="Hortic Res">
        <title>A haplotype resolved chromosomal level avocado genome allows analysis of novel avocado genes.</title>
        <authorList>
            <person name="Nath O."/>
            <person name="Fletcher S.J."/>
            <person name="Hayward A."/>
            <person name="Shaw L.M."/>
            <person name="Masouleh A.K."/>
            <person name="Furtado A."/>
            <person name="Henry R.J."/>
            <person name="Mitter N."/>
        </authorList>
    </citation>
    <scope>NUCLEOTIDE SEQUENCE [LARGE SCALE GENOMIC DNA]</scope>
    <source>
        <strain evidence="2">cv. Hass</strain>
    </source>
</reference>
<evidence type="ECO:0000313" key="1">
    <source>
        <dbReference type="EMBL" id="KAJ8623332.1"/>
    </source>
</evidence>
<protein>
    <submittedName>
        <fullName evidence="1">Uncharacterized protein</fullName>
    </submittedName>
</protein>
<name>A0ACC2KQM3_PERAE</name>
<keyword evidence="2" id="KW-1185">Reference proteome</keyword>
<comment type="caution">
    <text evidence="1">The sequence shown here is derived from an EMBL/GenBank/DDBJ whole genome shotgun (WGS) entry which is preliminary data.</text>
</comment>
<sequence>MAFFQTSICCSFAVVALLLIAAPTKCNSQQNPVKVEGEDPVQIVAKALVCFNNRLIYANCEEAYRLSEKGTINVPSEATDEYCNGPCLDETKLVLNCVDGVLSNFQFYNKATVQDVRITINAACSDSSERGNFDVGSHIQGENSHAHQIGFSMYTYVYMAMIAGGGLFL</sequence>
<dbReference type="Proteomes" id="UP001234297">
    <property type="component" value="Chromosome 10"/>
</dbReference>